<dbReference type="InterPro" id="IPR036866">
    <property type="entry name" value="RibonucZ/Hydroxyglut_hydro"/>
</dbReference>
<dbReference type="Proteomes" id="UP000019804">
    <property type="component" value="Unassembled WGS sequence"/>
</dbReference>
<evidence type="ECO:0000313" key="1">
    <source>
        <dbReference type="EMBL" id="EYE90362.1"/>
    </source>
</evidence>
<organism evidence="1 2">
    <name type="scientific">Aspergillus ruber (strain CBS 135680)</name>
    <dbReference type="NCBI Taxonomy" id="1388766"/>
    <lineage>
        <taxon>Eukaryota</taxon>
        <taxon>Fungi</taxon>
        <taxon>Dikarya</taxon>
        <taxon>Ascomycota</taxon>
        <taxon>Pezizomycotina</taxon>
        <taxon>Eurotiomycetes</taxon>
        <taxon>Eurotiomycetidae</taxon>
        <taxon>Eurotiales</taxon>
        <taxon>Aspergillaceae</taxon>
        <taxon>Aspergillus</taxon>
        <taxon>Aspergillus subgen. Aspergillus</taxon>
    </lineage>
</organism>
<sequence length="218" mass="24622">MWFLPSPSRYYLADFDLDAAWLTTRQIATKGDRKHYLLFDAGPEGEVWDRNSRRLRAEIGLIDHSDLQFIRISLRLEMTGGLTKAIDSIKNSNNCEEPVMMDVHPNRPAFRGVQADRPISLEADPSFEELEVAGATLLKSDQPHTVLDDFFLVSGEIPRQTKYEDGIHGGVCFNPSTGKWEEDTLIMEERYVMCNLKDLGTARPRAVGGRPSPTRLSP</sequence>
<dbReference type="STRING" id="1388766.A0A017S078"/>
<proteinExistence type="predicted"/>
<dbReference type="HOGENOM" id="CLU_1266635_0_0_1"/>
<name>A0A017S078_ASPRC</name>
<accession>A0A017S078</accession>
<evidence type="ECO:0000313" key="2">
    <source>
        <dbReference type="Proteomes" id="UP000019804"/>
    </source>
</evidence>
<dbReference type="GeneID" id="63702134"/>
<reference evidence="2" key="1">
    <citation type="journal article" date="2014" name="Nat. Commun.">
        <title>Genomic adaptations of the halophilic Dead Sea filamentous fungus Eurotium rubrum.</title>
        <authorList>
            <person name="Kis-Papo T."/>
            <person name="Weig A.R."/>
            <person name="Riley R."/>
            <person name="Persoh D."/>
            <person name="Salamov A."/>
            <person name="Sun H."/>
            <person name="Lipzen A."/>
            <person name="Wasser S.P."/>
            <person name="Rambold G."/>
            <person name="Grigoriev I.V."/>
            <person name="Nevo E."/>
        </authorList>
    </citation>
    <scope>NUCLEOTIDE SEQUENCE [LARGE SCALE GENOMIC DNA]</scope>
    <source>
        <strain evidence="2">CBS 135680</strain>
    </source>
</reference>
<dbReference type="PANTHER" id="PTHR13754">
    <property type="entry name" value="METALLO-BETA-LACTAMASE SUPERFAMILY PROTEIN"/>
    <property type="match status" value="1"/>
</dbReference>
<dbReference type="InterPro" id="IPR052926">
    <property type="entry name" value="Metallo-beta-lactamase_dom"/>
</dbReference>
<dbReference type="OrthoDB" id="1470350at2759"/>
<dbReference type="AlphaFoldDB" id="A0A017S078"/>
<dbReference type="RefSeq" id="XP_040634052.1">
    <property type="nucleotide sequence ID" value="XM_040787010.1"/>
</dbReference>
<dbReference type="GO" id="GO:0016740">
    <property type="term" value="F:transferase activity"/>
    <property type="evidence" value="ECO:0007669"/>
    <property type="project" value="TreeGrafter"/>
</dbReference>
<gene>
    <name evidence="1" type="ORF">EURHEDRAFT_527090</name>
</gene>
<dbReference type="Gene3D" id="3.60.15.10">
    <property type="entry name" value="Ribonuclease Z/Hydroxyacylglutathione hydrolase-like"/>
    <property type="match status" value="1"/>
</dbReference>
<dbReference type="EMBL" id="KK088461">
    <property type="protein sequence ID" value="EYE90362.1"/>
    <property type="molecule type" value="Genomic_DNA"/>
</dbReference>
<dbReference type="PANTHER" id="PTHR13754:SF13">
    <property type="entry name" value="METALLO-BETA-LACTAMASE SUPERFAMILY PROTEIN (AFU_ORTHOLOGUE AFUA_3G07630)"/>
    <property type="match status" value="1"/>
</dbReference>
<protein>
    <submittedName>
        <fullName evidence="1">Uncharacterized protein</fullName>
    </submittedName>
</protein>
<keyword evidence="2" id="KW-1185">Reference proteome</keyword>